<evidence type="ECO:0000256" key="2">
    <source>
        <dbReference type="ARBA" id="ARBA00009077"/>
    </source>
</evidence>
<comment type="pathway">
    <text evidence="4">Amino-acid biosynthesis; L-methionine biosynthesis via de novo pathway; L-cystathionine from O-succinyl-L-homoserine: step 1/1.</text>
</comment>
<evidence type="ECO:0000256" key="5">
    <source>
        <dbReference type="ARBA" id="ARBA00093222"/>
    </source>
</evidence>
<evidence type="ECO:0000256" key="9">
    <source>
        <dbReference type="RuleBase" id="RU362118"/>
    </source>
</evidence>
<dbReference type="AlphaFoldDB" id="A0AAW1PB95"/>
<comment type="cofactor">
    <cofactor evidence="1 9">
        <name>pyridoxal 5'-phosphate</name>
        <dbReference type="ChEBI" id="CHEBI:597326"/>
    </cofactor>
</comment>
<dbReference type="PANTHER" id="PTHR43379">
    <property type="entry name" value="CYSTATHIONINE GAMMA-SYNTHASE"/>
    <property type="match status" value="1"/>
</dbReference>
<dbReference type="SUPFAM" id="SSF53383">
    <property type="entry name" value="PLP-dependent transferases"/>
    <property type="match status" value="1"/>
</dbReference>
<dbReference type="PIRSF" id="PIRSF001434">
    <property type="entry name" value="CGS"/>
    <property type="match status" value="1"/>
</dbReference>
<evidence type="ECO:0000313" key="10">
    <source>
        <dbReference type="EMBL" id="KAK9810641.1"/>
    </source>
</evidence>
<dbReference type="InterPro" id="IPR015424">
    <property type="entry name" value="PyrdxlP-dep_Trfase"/>
</dbReference>
<name>A0AAW1PB95_9CHLO</name>
<dbReference type="CDD" id="cd00614">
    <property type="entry name" value="CGS_like"/>
    <property type="match status" value="1"/>
</dbReference>
<dbReference type="InterPro" id="IPR054542">
    <property type="entry name" value="Cys_met_metab_PP"/>
</dbReference>
<dbReference type="InterPro" id="IPR015421">
    <property type="entry name" value="PyrdxlP-dep_Trfase_major"/>
</dbReference>
<dbReference type="InterPro" id="IPR044639">
    <property type="entry name" value="CGS1/2"/>
</dbReference>
<evidence type="ECO:0000256" key="4">
    <source>
        <dbReference type="ARBA" id="ARBA00060510"/>
    </source>
</evidence>
<dbReference type="FunFam" id="3.40.640.10:FF:000046">
    <property type="entry name" value="Cystathionine gamma-lyase"/>
    <property type="match status" value="1"/>
</dbReference>
<comment type="caution">
    <text evidence="10">The sequence shown here is derived from an EMBL/GenBank/DDBJ whole genome shotgun (WGS) entry which is preliminary data.</text>
</comment>
<dbReference type="Proteomes" id="UP001465755">
    <property type="component" value="Unassembled WGS sequence"/>
</dbReference>
<evidence type="ECO:0000313" key="11">
    <source>
        <dbReference type="Proteomes" id="UP001465755"/>
    </source>
</evidence>
<organism evidence="10 11">
    <name type="scientific">Symbiochloris irregularis</name>
    <dbReference type="NCBI Taxonomy" id="706552"/>
    <lineage>
        <taxon>Eukaryota</taxon>
        <taxon>Viridiplantae</taxon>
        <taxon>Chlorophyta</taxon>
        <taxon>core chlorophytes</taxon>
        <taxon>Trebouxiophyceae</taxon>
        <taxon>Trebouxiales</taxon>
        <taxon>Trebouxiaceae</taxon>
        <taxon>Symbiochloris</taxon>
    </lineage>
</organism>
<dbReference type="FunFam" id="3.90.1150.10:FF:000033">
    <property type="entry name" value="Cystathionine gamma-synthase"/>
    <property type="match status" value="1"/>
</dbReference>
<dbReference type="GO" id="GO:0019346">
    <property type="term" value="P:transsulfuration"/>
    <property type="evidence" value="ECO:0007669"/>
    <property type="project" value="InterPro"/>
</dbReference>
<dbReference type="GO" id="GO:0009507">
    <property type="term" value="C:chloroplast"/>
    <property type="evidence" value="ECO:0007669"/>
    <property type="project" value="TreeGrafter"/>
</dbReference>
<dbReference type="EC" id="2.5.1.160" evidence="7"/>
<dbReference type="GO" id="GO:0009086">
    <property type="term" value="P:methionine biosynthetic process"/>
    <property type="evidence" value="ECO:0007669"/>
    <property type="project" value="InterPro"/>
</dbReference>
<dbReference type="InterPro" id="IPR000277">
    <property type="entry name" value="Cys/Met-Metab_PyrdxlP-dep_enz"/>
</dbReference>
<dbReference type="PANTHER" id="PTHR43379:SF1">
    <property type="entry name" value="CYSTATHIONINE GAMMA-SYNTHASE 1, CHLOROPLASTIC-RELATED"/>
    <property type="match status" value="1"/>
</dbReference>
<evidence type="ECO:0000256" key="1">
    <source>
        <dbReference type="ARBA" id="ARBA00001933"/>
    </source>
</evidence>
<comment type="catalytic activity">
    <reaction evidence="5">
        <text>O-succinyl-L-homoserine + L-cysteine = L,L-cystathionine + succinate + H(+)</text>
        <dbReference type="Rhea" id="RHEA:20397"/>
        <dbReference type="ChEBI" id="CHEBI:15378"/>
        <dbReference type="ChEBI" id="CHEBI:30031"/>
        <dbReference type="ChEBI" id="CHEBI:35235"/>
        <dbReference type="ChEBI" id="CHEBI:57661"/>
        <dbReference type="ChEBI" id="CHEBI:58161"/>
    </reaction>
</comment>
<dbReference type="EMBL" id="JALJOQ010000015">
    <property type="protein sequence ID" value="KAK9810641.1"/>
    <property type="molecule type" value="Genomic_DNA"/>
</dbReference>
<proteinExistence type="inferred from homology"/>
<dbReference type="GO" id="GO:0003962">
    <property type="term" value="F:cystathionine gamma-synthase activity"/>
    <property type="evidence" value="ECO:0007669"/>
    <property type="project" value="InterPro"/>
</dbReference>
<dbReference type="InterPro" id="IPR015422">
    <property type="entry name" value="PyrdxlP-dep_Trfase_small"/>
</dbReference>
<keyword evidence="3 8" id="KW-0663">Pyridoxal phosphate</keyword>
<keyword evidence="11" id="KW-1185">Reference proteome</keyword>
<comment type="similarity">
    <text evidence="2 9">Belongs to the trans-sulfuration enzymes family.</text>
</comment>
<dbReference type="GO" id="GO:0030170">
    <property type="term" value="F:pyridoxal phosphate binding"/>
    <property type="evidence" value="ECO:0007669"/>
    <property type="project" value="InterPro"/>
</dbReference>
<accession>A0AAW1PB95</accession>
<protein>
    <recommendedName>
        <fullName evidence="7">plant cystathionine gamma-synthase</fullName>
        <ecNumber evidence="7">2.5.1.160</ecNumber>
    </recommendedName>
</protein>
<reference evidence="10 11" key="1">
    <citation type="journal article" date="2024" name="Nat. Commun.">
        <title>Phylogenomics reveals the evolutionary origins of lichenization in chlorophyte algae.</title>
        <authorList>
            <person name="Puginier C."/>
            <person name="Libourel C."/>
            <person name="Otte J."/>
            <person name="Skaloud P."/>
            <person name="Haon M."/>
            <person name="Grisel S."/>
            <person name="Petersen M."/>
            <person name="Berrin J.G."/>
            <person name="Delaux P.M."/>
            <person name="Dal Grande F."/>
            <person name="Keller J."/>
        </authorList>
    </citation>
    <scope>NUCLEOTIDE SEQUENCE [LARGE SCALE GENOMIC DNA]</scope>
    <source>
        <strain evidence="10 11">SAG 2036</strain>
    </source>
</reference>
<dbReference type="Pfam" id="PF01053">
    <property type="entry name" value="Cys_Met_Meta_PP"/>
    <property type="match status" value="1"/>
</dbReference>
<comment type="catalytic activity">
    <reaction evidence="6">
        <text>O-phospho-L-homoserine + L-cysteine = L,L-cystathionine + phosphate</text>
        <dbReference type="Rhea" id="RHEA:80891"/>
        <dbReference type="ChEBI" id="CHEBI:35235"/>
        <dbReference type="ChEBI" id="CHEBI:43474"/>
        <dbReference type="ChEBI" id="CHEBI:57590"/>
        <dbReference type="ChEBI" id="CHEBI:58161"/>
        <dbReference type="EC" id="2.5.1.160"/>
    </reaction>
</comment>
<evidence type="ECO:0000256" key="3">
    <source>
        <dbReference type="ARBA" id="ARBA00022898"/>
    </source>
</evidence>
<evidence type="ECO:0000256" key="8">
    <source>
        <dbReference type="PIRSR" id="PIRSR001434-2"/>
    </source>
</evidence>
<feature type="modified residue" description="N6-(pyridoxal phosphate)lysine" evidence="8">
    <location>
        <position position="290"/>
    </location>
</feature>
<dbReference type="Gene3D" id="3.90.1150.10">
    <property type="entry name" value="Aspartate Aminotransferase, domain 1"/>
    <property type="match status" value="1"/>
</dbReference>
<evidence type="ECO:0000256" key="7">
    <source>
        <dbReference type="ARBA" id="ARBA00093596"/>
    </source>
</evidence>
<dbReference type="PROSITE" id="PS00868">
    <property type="entry name" value="CYS_MET_METAB_PP"/>
    <property type="match status" value="1"/>
</dbReference>
<sequence length="475" mass="52613">MQATAWGPGDVQVLGYRGYKERHVFRVASSPQYQFQRAYSWHSRPVKVRAISEELVQRLHDGNIPLNGAELLDLTPGAREARDPCIDTNCVHGGERQGRPRVDDSLTTPIVQTSTFTFRNTAELIAYQEGRYGSYEYGRYGNPTTRVCEEKISELERGEACLLSSSGMNTATTMLMALVPKGGHIITTTDCYRRTRQFIQTVLPKMDIGATVINPTDMVGLEAALRKHPVSLFFSESPTNPFLRCVDVTTISRLCHAHGALVCIDSTFATPINQRALDLGADLVIHSATKYMGGHNDVLAGAIVGNADLVGTVRAMHNVLGGTIDPHVAWLLLRGMKTLGLRVERQNRTAMEIARRLEEHPCVRRVHYPGLRSHPDHAIAVQQMNGFGGVVSFEVDGDLWDTARVIDGVRLPYIAPSLGGVESLIEQPTVISYWDQGPEKRAEYGIVDNLVRFSCGIESMEDIWADLCQSLDQLR</sequence>
<gene>
    <name evidence="10" type="ORF">WJX73_006524</name>
</gene>
<evidence type="ECO:0000256" key="6">
    <source>
        <dbReference type="ARBA" id="ARBA00093261"/>
    </source>
</evidence>
<dbReference type="Gene3D" id="3.40.640.10">
    <property type="entry name" value="Type I PLP-dependent aspartate aminotransferase-like (Major domain)"/>
    <property type="match status" value="1"/>
</dbReference>